<feature type="compositionally biased region" description="Pro residues" evidence="1">
    <location>
        <begin position="39"/>
        <end position="58"/>
    </location>
</feature>
<evidence type="ECO:0000313" key="2">
    <source>
        <dbReference type="EMBL" id="NDV37133.1"/>
    </source>
</evidence>
<feature type="compositionally biased region" description="Pro residues" evidence="1">
    <location>
        <begin position="66"/>
        <end position="76"/>
    </location>
</feature>
<proteinExistence type="predicted"/>
<feature type="region of interest" description="Disordered" evidence="1">
    <location>
        <begin position="125"/>
        <end position="149"/>
    </location>
</feature>
<feature type="compositionally biased region" description="Polar residues" evidence="1">
    <location>
        <begin position="125"/>
        <end position="134"/>
    </location>
</feature>
<feature type="region of interest" description="Disordered" evidence="1">
    <location>
        <begin position="63"/>
        <end position="82"/>
    </location>
</feature>
<protein>
    <submittedName>
        <fullName evidence="2">Uncharacterized protein</fullName>
    </submittedName>
</protein>
<reference evidence="2" key="1">
    <citation type="journal article" date="2020" name="J. Eukaryot. Microbiol.">
        <title>De novo Sequencing, Assembly and Annotation of the Transcriptome for the Free-Living Testate Amoeba Arcella intermedia.</title>
        <authorList>
            <person name="Ribeiro G.M."/>
            <person name="Porfirio-Sousa A.L."/>
            <person name="Maurer-Alcala X.X."/>
            <person name="Katz L.A."/>
            <person name="Lahr D.J.G."/>
        </authorList>
    </citation>
    <scope>NUCLEOTIDE SEQUENCE</scope>
</reference>
<name>A0A6B2LJC6_9EUKA</name>
<organism evidence="2">
    <name type="scientific">Arcella intermedia</name>
    <dbReference type="NCBI Taxonomy" id="1963864"/>
    <lineage>
        <taxon>Eukaryota</taxon>
        <taxon>Amoebozoa</taxon>
        <taxon>Tubulinea</taxon>
        <taxon>Elardia</taxon>
        <taxon>Arcellinida</taxon>
        <taxon>Sphaerothecina</taxon>
        <taxon>Arcellidae</taxon>
        <taxon>Arcella</taxon>
    </lineage>
</organism>
<accession>A0A6B2LJC6</accession>
<feature type="region of interest" description="Disordered" evidence="1">
    <location>
        <begin position="1"/>
        <end position="58"/>
    </location>
</feature>
<dbReference type="AlphaFoldDB" id="A0A6B2LJC6"/>
<dbReference type="EMBL" id="GIBP01008164">
    <property type="protein sequence ID" value="NDV37133.1"/>
    <property type="molecule type" value="Transcribed_RNA"/>
</dbReference>
<feature type="compositionally biased region" description="Low complexity" evidence="1">
    <location>
        <begin position="1"/>
        <end position="22"/>
    </location>
</feature>
<sequence>MPSVSSLPLPSPSSYGVSLSSSMPAMPSRSVCSFGSVPPMYPPPPLPPSTSFHPLPPLPSSGALPPMYPPPPPPPGGSLITPPVLSASELSLVSALSNFTSKYPSTIPEGPENLFEVPTKNNTSLRRMTTQSYQRPPPLSERNMSSNSMEVVKERRKSETFLILNRTKSMIEVSVQGNLHNENRPLNPTQNQQIC</sequence>
<evidence type="ECO:0000256" key="1">
    <source>
        <dbReference type="SAM" id="MobiDB-lite"/>
    </source>
</evidence>